<dbReference type="NCBIfam" id="TIGR03426">
    <property type="entry name" value="shape_MreD"/>
    <property type="match status" value="1"/>
</dbReference>
<keyword evidence="7 8" id="KW-0472">Membrane</keyword>
<dbReference type="InterPro" id="IPR017225">
    <property type="entry name" value="Cell_shape_determin_MreD_prd"/>
</dbReference>
<keyword evidence="6 8" id="KW-1133">Transmembrane helix</keyword>
<dbReference type="EMBL" id="JAESWC010000002">
    <property type="protein sequence ID" value="MBL4935220.1"/>
    <property type="molecule type" value="Genomic_DNA"/>
</dbReference>
<protein>
    <submittedName>
        <fullName evidence="9">Rod shape-determining protein MreD</fullName>
    </submittedName>
</protein>
<evidence type="ECO:0000256" key="3">
    <source>
        <dbReference type="ARBA" id="ARBA00022475"/>
    </source>
</evidence>
<evidence type="ECO:0000256" key="7">
    <source>
        <dbReference type="ARBA" id="ARBA00023136"/>
    </source>
</evidence>
<comment type="similarity">
    <text evidence="2">Belongs to the MreD family.</text>
</comment>
<feature type="transmembrane region" description="Helical" evidence="8">
    <location>
        <begin position="104"/>
        <end position="124"/>
    </location>
</feature>
<dbReference type="PIRSF" id="PIRSF037497">
    <property type="entry name" value="MreD_Clostridium/Treponema_prd"/>
    <property type="match status" value="1"/>
</dbReference>
<keyword evidence="10" id="KW-1185">Reference proteome</keyword>
<evidence type="ECO:0000256" key="5">
    <source>
        <dbReference type="ARBA" id="ARBA00022960"/>
    </source>
</evidence>
<sequence>MKKIFTLFLLCVFLLVVDNTLVPFFALRGYYPSLLLVFVILYSVINGMWEGIWLGAFSGLLQDIYFFNGFGINAFTNILICTAAGFIGIGIFKEKGLIPVVSSFVLCFVKGVLVFSLLYLLKVYAPFSHILYNSIYSMFISVFAYRPIYKLCQKEFMQRKWSFYDK</sequence>
<comment type="subcellular location">
    <subcellularLocation>
        <location evidence="1">Cell membrane</location>
        <topology evidence="1">Multi-pass membrane protein</topology>
    </subcellularLocation>
</comment>
<dbReference type="RefSeq" id="WP_202747825.1">
    <property type="nucleotide sequence ID" value="NZ_JAESWC010000002.1"/>
</dbReference>
<evidence type="ECO:0000313" key="10">
    <source>
        <dbReference type="Proteomes" id="UP000632377"/>
    </source>
</evidence>
<keyword evidence="3" id="KW-1003">Cell membrane</keyword>
<accession>A0ABS1T7A3</accession>
<keyword evidence="4 8" id="KW-0812">Transmembrane</keyword>
<evidence type="ECO:0000256" key="1">
    <source>
        <dbReference type="ARBA" id="ARBA00004651"/>
    </source>
</evidence>
<dbReference type="Pfam" id="PF04093">
    <property type="entry name" value="MreD"/>
    <property type="match status" value="1"/>
</dbReference>
<evidence type="ECO:0000256" key="6">
    <source>
        <dbReference type="ARBA" id="ARBA00022989"/>
    </source>
</evidence>
<evidence type="ECO:0000256" key="2">
    <source>
        <dbReference type="ARBA" id="ARBA00007776"/>
    </source>
</evidence>
<organism evidence="9 10">
    <name type="scientific">Clostridium rhizosphaerae</name>
    <dbReference type="NCBI Taxonomy" id="2803861"/>
    <lineage>
        <taxon>Bacteria</taxon>
        <taxon>Bacillati</taxon>
        <taxon>Bacillota</taxon>
        <taxon>Clostridia</taxon>
        <taxon>Eubacteriales</taxon>
        <taxon>Clostridiaceae</taxon>
        <taxon>Clostridium</taxon>
    </lineage>
</organism>
<keyword evidence="5" id="KW-0133">Cell shape</keyword>
<dbReference type="InterPro" id="IPR007227">
    <property type="entry name" value="Cell_shape_determining_MreD"/>
</dbReference>
<name>A0ABS1T7A3_9CLOT</name>
<feature type="transmembrane region" description="Helical" evidence="8">
    <location>
        <begin position="130"/>
        <end position="149"/>
    </location>
</feature>
<evidence type="ECO:0000256" key="8">
    <source>
        <dbReference type="SAM" id="Phobius"/>
    </source>
</evidence>
<proteinExistence type="inferred from homology"/>
<evidence type="ECO:0000313" key="9">
    <source>
        <dbReference type="EMBL" id="MBL4935220.1"/>
    </source>
</evidence>
<feature type="transmembrane region" description="Helical" evidence="8">
    <location>
        <begin position="29"/>
        <end position="45"/>
    </location>
</feature>
<gene>
    <name evidence="9" type="primary">mreD</name>
    <name evidence="9" type="ORF">JK636_05560</name>
</gene>
<evidence type="ECO:0000256" key="4">
    <source>
        <dbReference type="ARBA" id="ARBA00022692"/>
    </source>
</evidence>
<dbReference type="Proteomes" id="UP000632377">
    <property type="component" value="Unassembled WGS sequence"/>
</dbReference>
<reference evidence="9 10" key="1">
    <citation type="submission" date="2021-01" db="EMBL/GenBank/DDBJ databases">
        <title>Genome public.</title>
        <authorList>
            <person name="Liu C."/>
            <person name="Sun Q."/>
        </authorList>
    </citation>
    <scope>NUCLEOTIDE SEQUENCE [LARGE SCALE GENOMIC DNA]</scope>
    <source>
        <strain evidence="9 10">YIM B02515</strain>
    </source>
</reference>
<comment type="caution">
    <text evidence="9">The sequence shown here is derived from an EMBL/GenBank/DDBJ whole genome shotgun (WGS) entry which is preliminary data.</text>
</comment>
<feature type="transmembrane region" description="Helical" evidence="8">
    <location>
        <begin position="74"/>
        <end position="92"/>
    </location>
</feature>